<evidence type="ECO:0008006" key="15">
    <source>
        <dbReference type="Google" id="ProtNLM"/>
    </source>
</evidence>
<evidence type="ECO:0000256" key="6">
    <source>
        <dbReference type="ARBA" id="ARBA00023002"/>
    </source>
</evidence>
<organism evidence="13 14">
    <name type="scientific">Leptobrachium leishanense</name>
    <name type="common">Leishan spiny toad</name>
    <dbReference type="NCBI Taxonomy" id="445787"/>
    <lineage>
        <taxon>Eukaryota</taxon>
        <taxon>Metazoa</taxon>
        <taxon>Chordata</taxon>
        <taxon>Craniata</taxon>
        <taxon>Vertebrata</taxon>
        <taxon>Euteleostomi</taxon>
        <taxon>Amphibia</taxon>
        <taxon>Batrachia</taxon>
        <taxon>Anura</taxon>
        <taxon>Pelobatoidea</taxon>
        <taxon>Megophryidae</taxon>
        <taxon>Leptobrachium</taxon>
    </lineage>
</organism>
<dbReference type="InterPro" id="IPR002401">
    <property type="entry name" value="Cyt_P450_E_grp-I"/>
</dbReference>
<comment type="subcellular location">
    <subcellularLocation>
        <location evidence="2">Membrane</location>
    </subcellularLocation>
</comment>
<dbReference type="OrthoDB" id="1103324at2759"/>
<dbReference type="InterPro" id="IPR001128">
    <property type="entry name" value="Cyt_P450"/>
</dbReference>
<comment type="cofactor">
    <cofactor evidence="1 10">
        <name>heme</name>
        <dbReference type="ChEBI" id="CHEBI:30413"/>
    </cofactor>
</comment>
<dbReference type="Proteomes" id="UP000694569">
    <property type="component" value="Unplaced"/>
</dbReference>
<dbReference type="PROSITE" id="PS00086">
    <property type="entry name" value="CYTOCHROME_P450"/>
    <property type="match status" value="1"/>
</dbReference>
<reference evidence="13" key="2">
    <citation type="submission" date="2025-09" db="UniProtKB">
        <authorList>
            <consortium name="Ensembl"/>
        </authorList>
    </citation>
    <scope>IDENTIFICATION</scope>
</reference>
<name>A0A8C5MSE6_9ANUR</name>
<evidence type="ECO:0000256" key="2">
    <source>
        <dbReference type="ARBA" id="ARBA00004370"/>
    </source>
</evidence>
<dbReference type="FunFam" id="1.10.630.10:FF:000004">
    <property type="entry name" value="cytochrome P450 2D15 isoform X1"/>
    <property type="match status" value="1"/>
</dbReference>
<dbReference type="InterPro" id="IPR036396">
    <property type="entry name" value="Cyt_P450_sf"/>
</dbReference>
<dbReference type="SUPFAM" id="SSF48264">
    <property type="entry name" value="Cytochrome P450"/>
    <property type="match status" value="1"/>
</dbReference>
<protein>
    <recommendedName>
        <fullName evidence="15">Cytochrome P450</fullName>
    </recommendedName>
</protein>
<dbReference type="InterPro" id="IPR017972">
    <property type="entry name" value="Cyt_P450_CS"/>
</dbReference>
<evidence type="ECO:0000256" key="8">
    <source>
        <dbReference type="ARBA" id="ARBA00023033"/>
    </source>
</evidence>
<keyword evidence="4 10" id="KW-0349">Heme</keyword>
<evidence type="ECO:0000256" key="10">
    <source>
        <dbReference type="PIRSR" id="PIRSR602401-1"/>
    </source>
</evidence>
<evidence type="ECO:0000256" key="5">
    <source>
        <dbReference type="ARBA" id="ARBA00022723"/>
    </source>
</evidence>
<dbReference type="InterPro" id="IPR050182">
    <property type="entry name" value="Cytochrome_P450_fam2"/>
</dbReference>
<dbReference type="PRINTS" id="PR00385">
    <property type="entry name" value="P450"/>
</dbReference>
<dbReference type="PANTHER" id="PTHR24300">
    <property type="entry name" value="CYTOCHROME P450 508A4-RELATED"/>
    <property type="match status" value="1"/>
</dbReference>
<comment type="similarity">
    <text evidence="3 11">Belongs to the cytochrome P450 family.</text>
</comment>
<keyword evidence="8 11" id="KW-0503">Monooxygenase</keyword>
<dbReference type="GeneTree" id="ENSGT00940000162510"/>
<keyword evidence="14" id="KW-1185">Reference proteome</keyword>
<dbReference type="Ensembl" id="ENSLLET00000019743.1">
    <property type="protein sequence ID" value="ENSLLEP00000018995.1"/>
    <property type="gene ID" value="ENSLLEG00000012053.1"/>
</dbReference>
<evidence type="ECO:0000313" key="14">
    <source>
        <dbReference type="Proteomes" id="UP000694569"/>
    </source>
</evidence>
<evidence type="ECO:0000256" key="12">
    <source>
        <dbReference type="SAM" id="Phobius"/>
    </source>
</evidence>
<evidence type="ECO:0000256" key="11">
    <source>
        <dbReference type="RuleBase" id="RU000461"/>
    </source>
</evidence>
<keyword evidence="12" id="KW-0812">Transmembrane</keyword>
<dbReference type="GO" id="GO:0016020">
    <property type="term" value="C:membrane"/>
    <property type="evidence" value="ECO:0007669"/>
    <property type="project" value="UniProtKB-SubCell"/>
</dbReference>
<proteinExistence type="inferred from homology"/>
<evidence type="ECO:0000313" key="13">
    <source>
        <dbReference type="Ensembl" id="ENSLLEP00000018995.1"/>
    </source>
</evidence>
<keyword evidence="6 11" id="KW-0560">Oxidoreductase</keyword>
<dbReference type="PANTHER" id="PTHR24300:SF302">
    <property type="entry name" value="CYTOCHROME P450"/>
    <property type="match status" value="1"/>
</dbReference>
<keyword evidence="7 10" id="KW-0408">Iron</keyword>
<reference evidence="13" key="1">
    <citation type="submission" date="2025-08" db="UniProtKB">
        <authorList>
            <consortium name="Ensembl"/>
        </authorList>
    </citation>
    <scope>IDENTIFICATION</scope>
</reference>
<dbReference type="Gene3D" id="1.10.630.10">
    <property type="entry name" value="Cytochrome P450"/>
    <property type="match status" value="1"/>
</dbReference>
<feature type="transmembrane region" description="Helical" evidence="12">
    <location>
        <begin position="188"/>
        <end position="206"/>
    </location>
</feature>
<evidence type="ECO:0000256" key="9">
    <source>
        <dbReference type="ARBA" id="ARBA00023136"/>
    </source>
</evidence>
<evidence type="ECO:0000256" key="7">
    <source>
        <dbReference type="ARBA" id="ARBA00023004"/>
    </source>
</evidence>
<keyword evidence="12" id="KW-1133">Transmembrane helix</keyword>
<feature type="transmembrane region" description="Helical" evidence="12">
    <location>
        <begin position="20"/>
        <end position="38"/>
    </location>
</feature>
<dbReference type="GO" id="GO:0016712">
    <property type="term" value="F:oxidoreductase activity, acting on paired donors, with incorporation or reduction of molecular oxygen, reduced flavin or flavoprotein as one donor, and incorporation of one atom of oxygen"/>
    <property type="evidence" value="ECO:0007669"/>
    <property type="project" value="TreeGrafter"/>
</dbReference>
<evidence type="ECO:0000256" key="3">
    <source>
        <dbReference type="ARBA" id="ARBA00010617"/>
    </source>
</evidence>
<dbReference type="PRINTS" id="PR00463">
    <property type="entry name" value="EP450I"/>
</dbReference>
<keyword evidence="9 12" id="KW-0472">Membrane</keyword>
<dbReference type="AlphaFoldDB" id="A0A8C5MSE6"/>
<sequence length="508" mass="57665">MDWHTLLNTRLPVSMASTDSLLILLSIVIVLFSLYIFGNHKRNIKRNILPGPKALPIIGNLHNLLLKRKDMRSFLTEMSAKYGPVFSIQLGFKKTVVLSGYDAVADALKKTSEAFTERPTIPIIHKIHKGHGIIFSNGENWKMMRRFTISTLKNLGMGKKLMENMINNEVDLLIKELESYKGKSFKSGNIITFAVANIIVSILIGQRLDIKNPLHLEHVGKIEESFLLLANPMVLLYNAYPSLMSWIPGPHKTYIQNLTKVRNMIEKSIPEFKSELDMNEDKNLVNAFLVKQIEEVPGSQGFFHNGNLVTLVTGLYGAATQTTAITLQWCLLLMAKYPEHQRKVQEEIDRVIGAELPQEEDRNKLPYTEAVIHETLRYQSSDGAPYQTTQDITIKGYLIPKGTHVLPFLPSVLSDKNYFEKPEEFNPRNFLDSNGNFQQNKAFLVFSAGRRKCAGETIARTELFLFLTRLLQKFTFKPPPDQDTVDLTRLIGAIVRPHKTEICVVART</sequence>
<feature type="binding site" description="axial binding residue" evidence="10">
    <location>
        <position position="453"/>
    </location>
    <ligand>
        <name>heme</name>
        <dbReference type="ChEBI" id="CHEBI:30413"/>
    </ligand>
    <ligandPart>
        <name>Fe</name>
        <dbReference type="ChEBI" id="CHEBI:18248"/>
    </ligandPart>
</feature>
<dbReference type="GO" id="GO:0006082">
    <property type="term" value="P:organic acid metabolic process"/>
    <property type="evidence" value="ECO:0007669"/>
    <property type="project" value="TreeGrafter"/>
</dbReference>
<evidence type="ECO:0000256" key="1">
    <source>
        <dbReference type="ARBA" id="ARBA00001971"/>
    </source>
</evidence>
<evidence type="ECO:0000256" key="4">
    <source>
        <dbReference type="ARBA" id="ARBA00022617"/>
    </source>
</evidence>
<dbReference type="GO" id="GO:0005737">
    <property type="term" value="C:cytoplasm"/>
    <property type="evidence" value="ECO:0007669"/>
    <property type="project" value="TreeGrafter"/>
</dbReference>
<dbReference type="GO" id="GO:0005506">
    <property type="term" value="F:iron ion binding"/>
    <property type="evidence" value="ECO:0007669"/>
    <property type="project" value="InterPro"/>
</dbReference>
<dbReference type="GO" id="GO:0006805">
    <property type="term" value="P:xenobiotic metabolic process"/>
    <property type="evidence" value="ECO:0007669"/>
    <property type="project" value="TreeGrafter"/>
</dbReference>
<dbReference type="Pfam" id="PF00067">
    <property type="entry name" value="p450"/>
    <property type="match status" value="1"/>
</dbReference>
<dbReference type="GO" id="GO:0020037">
    <property type="term" value="F:heme binding"/>
    <property type="evidence" value="ECO:0007669"/>
    <property type="project" value="InterPro"/>
</dbReference>
<accession>A0A8C5MSE6</accession>
<keyword evidence="5 10" id="KW-0479">Metal-binding</keyword>